<accession>A0A1I2MF09</accession>
<dbReference type="SUPFAM" id="SSF52218">
    <property type="entry name" value="Flavoproteins"/>
    <property type="match status" value="1"/>
</dbReference>
<dbReference type="Gene3D" id="3.40.50.360">
    <property type="match status" value="1"/>
</dbReference>
<dbReference type="NCBIfam" id="TIGR01752">
    <property type="entry name" value="flav_long"/>
    <property type="match status" value="1"/>
</dbReference>
<gene>
    <name evidence="9" type="ORF">SAMN05216283_11920</name>
</gene>
<keyword evidence="5 7" id="KW-0288">FMN</keyword>
<feature type="domain" description="Flavodoxin-like" evidence="8">
    <location>
        <begin position="4"/>
        <end position="169"/>
    </location>
</feature>
<dbReference type="AlphaFoldDB" id="A0A1I2MF09"/>
<dbReference type="STRING" id="655355.SAMN05216283_11920"/>
<evidence type="ECO:0000256" key="6">
    <source>
        <dbReference type="ARBA" id="ARBA00022982"/>
    </source>
</evidence>
<organism evidence="9 10">
    <name type="scientific">Sunxiuqinia elliptica</name>
    <dbReference type="NCBI Taxonomy" id="655355"/>
    <lineage>
        <taxon>Bacteria</taxon>
        <taxon>Pseudomonadati</taxon>
        <taxon>Bacteroidota</taxon>
        <taxon>Bacteroidia</taxon>
        <taxon>Marinilabiliales</taxon>
        <taxon>Prolixibacteraceae</taxon>
        <taxon>Sunxiuqinia</taxon>
    </lineage>
</organism>
<dbReference type="Pfam" id="PF00258">
    <property type="entry name" value="Flavodoxin_1"/>
    <property type="match status" value="1"/>
</dbReference>
<dbReference type="PIRSF" id="PIRSF038996">
    <property type="entry name" value="FldA"/>
    <property type="match status" value="1"/>
</dbReference>
<reference evidence="9 10" key="1">
    <citation type="submission" date="2016-10" db="EMBL/GenBank/DDBJ databases">
        <authorList>
            <person name="de Groot N.N."/>
        </authorList>
    </citation>
    <scope>NUCLEOTIDE SEQUENCE [LARGE SCALE GENOMIC DNA]</scope>
    <source>
        <strain evidence="9 10">CGMCC 1.9156</strain>
    </source>
</reference>
<dbReference type="InterPro" id="IPR029039">
    <property type="entry name" value="Flavoprotein-like_sf"/>
</dbReference>
<dbReference type="PANTHER" id="PTHR42809:SF1">
    <property type="entry name" value="FLAVODOXIN 1"/>
    <property type="match status" value="1"/>
</dbReference>
<evidence type="ECO:0000259" key="8">
    <source>
        <dbReference type="PROSITE" id="PS50902"/>
    </source>
</evidence>
<comment type="cofactor">
    <cofactor evidence="1 7">
        <name>FMN</name>
        <dbReference type="ChEBI" id="CHEBI:58210"/>
    </cofactor>
</comment>
<evidence type="ECO:0000256" key="5">
    <source>
        <dbReference type="ARBA" id="ARBA00022643"/>
    </source>
</evidence>
<evidence type="ECO:0000256" key="2">
    <source>
        <dbReference type="ARBA" id="ARBA00005267"/>
    </source>
</evidence>
<keyword evidence="4 7" id="KW-0285">Flavoprotein</keyword>
<keyword evidence="10" id="KW-1185">Reference proteome</keyword>
<keyword evidence="3 7" id="KW-0813">Transport</keyword>
<dbReference type="PROSITE" id="PS50902">
    <property type="entry name" value="FLAVODOXIN_LIKE"/>
    <property type="match status" value="1"/>
</dbReference>
<proteinExistence type="inferred from homology"/>
<evidence type="ECO:0000313" key="10">
    <source>
        <dbReference type="Proteomes" id="UP000198964"/>
    </source>
</evidence>
<name>A0A1I2MF09_9BACT</name>
<evidence type="ECO:0000256" key="7">
    <source>
        <dbReference type="PIRNR" id="PIRNR038996"/>
    </source>
</evidence>
<dbReference type="InterPro" id="IPR008254">
    <property type="entry name" value="Flavodoxin/NO_synth"/>
</dbReference>
<dbReference type="EMBL" id="FONW01000019">
    <property type="protein sequence ID" value="SFF87966.1"/>
    <property type="molecule type" value="Genomic_DNA"/>
</dbReference>
<dbReference type="PANTHER" id="PTHR42809">
    <property type="entry name" value="FLAVODOXIN 2"/>
    <property type="match status" value="1"/>
</dbReference>
<dbReference type="InterPro" id="IPR050619">
    <property type="entry name" value="Flavodoxin"/>
</dbReference>
<dbReference type="GO" id="GO:0010181">
    <property type="term" value="F:FMN binding"/>
    <property type="evidence" value="ECO:0007669"/>
    <property type="project" value="UniProtKB-UniRule"/>
</dbReference>
<dbReference type="GO" id="GO:0009055">
    <property type="term" value="F:electron transfer activity"/>
    <property type="evidence" value="ECO:0007669"/>
    <property type="project" value="UniProtKB-UniRule"/>
</dbReference>
<dbReference type="RefSeq" id="WP_170847034.1">
    <property type="nucleotide sequence ID" value="NZ_FONW01000019.1"/>
</dbReference>
<sequence length="174" mass="19361">MSKIGLFFGPEKGSVHRVAEKIAAVIGEEKVELVSVNDASAADLEQYDQIIFGISTVGKETWDSDYSNTDWSKFFPEVSKANYDGKVVAIYGLGDHVTYPDHFVNAIGRLAKELKTKDANIVGSVDPEGYEFEDSEALIDGRFIGLPIDEDFEPEQTDERIANWLKSIQKDFGF</sequence>
<protein>
    <recommendedName>
        <fullName evidence="7">Flavodoxin</fullName>
    </recommendedName>
</protein>
<comment type="function">
    <text evidence="7">Low-potential electron donor to a number of redox enzymes.</text>
</comment>
<evidence type="ECO:0000313" key="9">
    <source>
        <dbReference type="EMBL" id="SFF87966.1"/>
    </source>
</evidence>
<evidence type="ECO:0000256" key="1">
    <source>
        <dbReference type="ARBA" id="ARBA00001917"/>
    </source>
</evidence>
<evidence type="ECO:0000256" key="4">
    <source>
        <dbReference type="ARBA" id="ARBA00022630"/>
    </source>
</evidence>
<keyword evidence="6 7" id="KW-0249">Electron transport</keyword>
<dbReference type="InterPro" id="IPR010086">
    <property type="entry name" value="Flavodoxin_lc"/>
</dbReference>
<comment type="similarity">
    <text evidence="2 7">Belongs to the flavodoxin family.</text>
</comment>
<evidence type="ECO:0000256" key="3">
    <source>
        <dbReference type="ARBA" id="ARBA00022448"/>
    </source>
</evidence>
<dbReference type="Proteomes" id="UP000198964">
    <property type="component" value="Unassembled WGS sequence"/>
</dbReference>